<dbReference type="AlphaFoldDB" id="A0A6F9XJF0"/>
<dbReference type="EMBL" id="BLAM01000054">
    <property type="protein sequence ID" value="GET05337.1"/>
    <property type="molecule type" value="Genomic_DNA"/>
</dbReference>
<keyword evidence="1" id="KW-0812">Transmembrane</keyword>
<dbReference type="Proteomes" id="UP000494265">
    <property type="component" value="Unassembled WGS sequence"/>
</dbReference>
<name>A0A6F9XJF0_9LACO</name>
<keyword evidence="1" id="KW-1133">Transmembrane helix</keyword>
<sequence length="83" mass="9406">MRDRDGLKLWKWVERRLGIFKKGSDDMDLSKVMVGIFTAIAVTEMIILMTVENTVVKLATILLAVLGSFFCGMVVEYFTKEGE</sequence>
<keyword evidence="1" id="KW-0472">Membrane</keyword>
<protein>
    <submittedName>
        <fullName evidence="2">Uncharacterized protein</fullName>
    </submittedName>
</protein>
<proteinExistence type="predicted"/>
<organism evidence="2">
    <name type="scientific">Ligilactobacillus agilis</name>
    <dbReference type="NCBI Taxonomy" id="1601"/>
    <lineage>
        <taxon>Bacteria</taxon>
        <taxon>Bacillati</taxon>
        <taxon>Bacillota</taxon>
        <taxon>Bacilli</taxon>
        <taxon>Lactobacillales</taxon>
        <taxon>Lactobacillaceae</taxon>
        <taxon>Ligilactobacillus</taxon>
    </lineage>
</organism>
<gene>
    <name evidence="2" type="ORF">SY212_03670</name>
</gene>
<feature type="transmembrane region" description="Helical" evidence="1">
    <location>
        <begin position="58"/>
        <end position="78"/>
    </location>
</feature>
<evidence type="ECO:0000313" key="2">
    <source>
        <dbReference type="EMBL" id="GET05337.1"/>
    </source>
</evidence>
<evidence type="ECO:0000256" key="1">
    <source>
        <dbReference type="SAM" id="Phobius"/>
    </source>
</evidence>
<comment type="caution">
    <text evidence="2">The sequence shown here is derived from an EMBL/GenBank/DDBJ whole genome shotgun (WGS) entry which is preliminary data.</text>
</comment>
<feature type="transmembrane region" description="Helical" evidence="1">
    <location>
        <begin position="32"/>
        <end position="51"/>
    </location>
</feature>
<reference evidence="2" key="1">
    <citation type="submission" date="2019-10" db="EMBL/GenBank/DDBJ databases">
        <title>Lactobacillus agilis SY212 Whole Genome Sequencing Project.</title>
        <authorList>
            <person name="Suzuki S."/>
            <person name="Endo A."/>
            <person name="Maeno S."/>
            <person name="Shiwa Y."/>
            <person name="Matsutani M."/>
            <person name="Kajikawa A."/>
        </authorList>
    </citation>
    <scope>NUCLEOTIDE SEQUENCE</scope>
    <source>
        <strain evidence="2">SY212</strain>
    </source>
</reference>
<dbReference type="RefSeq" id="WP_172584188.1">
    <property type="nucleotide sequence ID" value="NZ_BLAM01000054.1"/>
</dbReference>
<accession>A0A6F9XJF0</accession>